<organism evidence="1 2">
    <name type="scientific">Deinococcus aerolatus</name>
    <dbReference type="NCBI Taxonomy" id="522487"/>
    <lineage>
        <taxon>Bacteria</taxon>
        <taxon>Thermotogati</taxon>
        <taxon>Deinococcota</taxon>
        <taxon>Deinococci</taxon>
        <taxon>Deinococcales</taxon>
        <taxon>Deinococcaceae</taxon>
        <taxon>Deinococcus</taxon>
    </lineage>
</organism>
<reference evidence="2" key="1">
    <citation type="journal article" date="2019" name="Int. J. Syst. Evol. Microbiol.">
        <title>The Global Catalogue of Microorganisms (GCM) 10K type strain sequencing project: providing services to taxonomists for standard genome sequencing and annotation.</title>
        <authorList>
            <consortium name="The Broad Institute Genomics Platform"/>
            <consortium name="The Broad Institute Genome Sequencing Center for Infectious Disease"/>
            <person name="Wu L."/>
            <person name="Ma J."/>
        </authorList>
    </citation>
    <scope>NUCLEOTIDE SEQUENCE [LARGE SCALE GENOMIC DNA]</scope>
    <source>
        <strain evidence="2">JCM 15442</strain>
    </source>
</reference>
<evidence type="ECO:0000313" key="2">
    <source>
        <dbReference type="Proteomes" id="UP000639973"/>
    </source>
</evidence>
<dbReference type="RefSeq" id="WP_188967787.1">
    <property type="nucleotide sequence ID" value="NZ_BMOL01000001.1"/>
</dbReference>
<evidence type="ECO:0000313" key="1">
    <source>
        <dbReference type="EMBL" id="GGL66149.1"/>
    </source>
</evidence>
<name>A0ABQ2FYF8_9DEIO</name>
<protein>
    <submittedName>
        <fullName evidence="1">Uncharacterized protein</fullName>
    </submittedName>
</protein>
<proteinExistence type="predicted"/>
<dbReference type="Proteomes" id="UP000639973">
    <property type="component" value="Unassembled WGS sequence"/>
</dbReference>
<comment type="caution">
    <text evidence="1">The sequence shown here is derived from an EMBL/GenBank/DDBJ whole genome shotgun (WGS) entry which is preliminary data.</text>
</comment>
<dbReference type="EMBL" id="BMOL01000001">
    <property type="protein sequence ID" value="GGL66149.1"/>
    <property type="molecule type" value="Genomic_DNA"/>
</dbReference>
<gene>
    <name evidence="1" type="ORF">GCM10010840_00070</name>
</gene>
<sequence length="48" mass="4911">MTRMFGTSLCFIVAGFLVVLFIPVIPVLGATQVPGSTAKPDGSPTASD</sequence>
<accession>A0ABQ2FYF8</accession>
<keyword evidence="2" id="KW-1185">Reference proteome</keyword>